<protein>
    <submittedName>
        <fullName evidence="2">Uncharacterized protein</fullName>
    </submittedName>
</protein>
<dbReference type="Proteomes" id="UP000288216">
    <property type="component" value="Unassembled WGS sequence"/>
</dbReference>
<reference evidence="2 3" key="1">
    <citation type="journal article" date="2018" name="Nat. Ecol. Evol.">
        <title>Shark genomes provide insights into elasmobranch evolution and the origin of vertebrates.</title>
        <authorList>
            <person name="Hara Y"/>
            <person name="Yamaguchi K"/>
            <person name="Onimaru K"/>
            <person name="Kadota M"/>
            <person name="Koyanagi M"/>
            <person name="Keeley SD"/>
            <person name="Tatsumi K"/>
            <person name="Tanaka K"/>
            <person name="Motone F"/>
            <person name="Kageyama Y"/>
            <person name="Nozu R"/>
            <person name="Adachi N"/>
            <person name="Nishimura O"/>
            <person name="Nakagawa R"/>
            <person name="Tanegashima C"/>
            <person name="Kiyatake I"/>
            <person name="Matsumoto R"/>
            <person name="Murakumo K"/>
            <person name="Nishida K"/>
            <person name="Terakita A"/>
            <person name="Kuratani S"/>
            <person name="Sato K"/>
            <person name="Hyodo S Kuraku.S."/>
        </authorList>
    </citation>
    <scope>NUCLEOTIDE SEQUENCE [LARGE SCALE GENOMIC DNA]</scope>
</reference>
<dbReference type="AlphaFoldDB" id="A0A401Q8I3"/>
<accession>A0A401Q8I3</accession>
<keyword evidence="1" id="KW-1133">Transmembrane helix</keyword>
<name>A0A401Q8I3_SCYTO</name>
<feature type="non-terminal residue" evidence="2">
    <location>
        <position position="198"/>
    </location>
</feature>
<sequence length="198" mass="22355">MKGDTILSGDSIYQISIDNKTLRIDAPQLPNCELITCVVRNKVSENRNSRLLRISGLLSLHEFSLVSSAIALVSSVTSYGAEAFIILYALDAYKIHKRHVELTAVFVFFQMISCLTLLTASVFCVIDPSYPLAYRIISGAAILFITAKIIYVLALYLQHESELKRSFLVKQRRRNIFLLCGTFRIIISIIPIYRGLYN</sequence>
<keyword evidence="3" id="KW-1185">Reference proteome</keyword>
<proteinExistence type="predicted"/>
<keyword evidence="1" id="KW-0812">Transmembrane</keyword>
<gene>
    <name evidence="2" type="ORF">scyTo_0022550</name>
</gene>
<feature type="transmembrane region" description="Helical" evidence="1">
    <location>
        <begin position="176"/>
        <end position="196"/>
    </location>
</feature>
<evidence type="ECO:0000256" key="1">
    <source>
        <dbReference type="SAM" id="Phobius"/>
    </source>
</evidence>
<evidence type="ECO:0000313" key="2">
    <source>
        <dbReference type="EMBL" id="GCB81685.1"/>
    </source>
</evidence>
<organism evidence="2 3">
    <name type="scientific">Scyliorhinus torazame</name>
    <name type="common">Cloudy catshark</name>
    <name type="synonym">Catulus torazame</name>
    <dbReference type="NCBI Taxonomy" id="75743"/>
    <lineage>
        <taxon>Eukaryota</taxon>
        <taxon>Metazoa</taxon>
        <taxon>Chordata</taxon>
        <taxon>Craniata</taxon>
        <taxon>Vertebrata</taxon>
        <taxon>Chondrichthyes</taxon>
        <taxon>Elasmobranchii</taxon>
        <taxon>Galeomorphii</taxon>
        <taxon>Galeoidea</taxon>
        <taxon>Carcharhiniformes</taxon>
        <taxon>Scyliorhinidae</taxon>
        <taxon>Scyliorhinus</taxon>
    </lineage>
</organism>
<evidence type="ECO:0000313" key="3">
    <source>
        <dbReference type="Proteomes" id="UP000288216"/>
    </source>
</evidence>
<comment type="caution">
    <text evidence="2">The sequence shown here is derived from an EMBL/GenBank/DDBJ whole genome shotgun (WGS) entry which is preliminary data.</text>
</comment>
<feature type="transmembrane region" description="Helical" evidence="1">
    <location>
        <begin position="65"/>
        <end position="90"/>
    </location>
</feature>
<dbReference type="EMBL" id="BFAA01022965">
    <property type="protein sequence ID" value="GCB81685.1"/>
    <property type="molecule type" value="Genomic_DNA"/>
</dbReference>
<keyword evidence="1" id="KW-0472">Membrane</keyword>
<feature type="transmembrane region" description="Helical" evidence="1">
    <location>
        <begin position="102"/>
        <end position="126"/>
    </location>
</feature>
<feature type="transmembrane region" description="Helical" evidence="1">
    <location>
        <begin position="132"/>
        <end position="156"/>
    </location>
</feature>
<dbReference type="OrthoDB" id="10445212at2759"/>